<evidence type="ECO:0000313" key="5">
    <source>
        <dbReference type="Proteomes" id="UP000481153"/>
    </source>
</evidence>
<evidence type="ECO:0000313" key="3">
    <source>
        <dbReference type="EMBL" id="KAF0721831.1"/>
    </source>
</evidence>
<dbReference type="EMBL" id="VJMJ01000362">
    <property type="protein sequence ID" value="KAF0721833.1"/>
    <property type="molecule type" value="Genomic_DNA"/>
</dbReference>
<feature type="chain" id="PRO_5036384593" description="RxLR effector protein" evidence="2">
    <location>
        <begin position="22"/>
        <end position="245"/>
    </location>
</feature>
<proteinExistence type="predicted"/>
<keyword evidence="5" id="KW-1185">Reference proteome</keyword>
<keyword evidence="2" id="KW-0732">Signal</keyword>
<evidence type="ECO:0008006" key="6">
    <source>
        <dbReference type="Google" id="ProtNLM"/>
    </source>
</evidence>
<sequence>MRFTTLVLPFLALLAATSVSANQQHEQASASTADESNHQVANQDNDSVQQHETYGQVVPRRRRSNRRYKRYAAKYARRQNWLKNTYDKVKPWAGPVIGAGMGAYKVYSNGKALYNLAKGRGLREKELTDGEHPQTNEQVAPRPRHFGSNRRNRRRYKNGLSKRHARRQNWFKNAYDKVKPWAGPVLGAGMGAYKVYSNGKAIYDLAKGRKLRVMEGTTTTNVKQLHDTPVKSGASRQLRGANYVE</sequence>
<evidence type="ECO:0000256" key="1">
    <source>
        <dbReference type="SAM" id="MobiDB-lite"/>
    </source>
</evidence>
<evidence type="ECO:0000256" key="2">
    <source>
        <dbReference type="SAM" id="SignalP"/>
    </source>
</evidence>
<feature type="region of interest" description="Disordered" evidence="1">
    <location>
        <begin position="126"/>
        <end position="163"/>
    </location>
</feature>
<feature type="signal peptide" evidence="2">
    <location>
        <begin position="1"/>
        <end position="21"/>
    </location>
</feature>
<dbReference type="EMBL" id="VJMJ01000362">
    <property type="protein sequence ID" value="KAF0721831.1"/>
    <property type="molecule type" value="Genomic_DNA"/>
</dbReference>
<dbReference type="Proteomes" id="UP000481153">
    <property type="component" value="Unassembled WGS sequence"/>
</dbReference>
<dbReference type="AlphaFoldDB" id="A0A6G0W485"/>
<evidence type="ECO:0000313" key="4">
    <source>
        <dbReference type="EMBL" id="KAF0721833.1"/>
    </source>
</evidence>
<comment type="caution">
    <text evidence="3">The sequence shown here is derived from an EMBL/GenBank/DDBJ whole genome shotgun (WGS) entry which is preliminary data.</text>
</comment>
<accession>A0A6G0W485</accession>
<protein>
    <recommendedName>
        <fullName evidence="6">RxLR effector protein</fullName>
    </recommendedName>
</protein>
<name>A0A6G0W485_9STRA</name>
<dbReference type="VEuPathDB" id="FungiDB:AeMF1_017451"/>
<feature type="compositionally biased region" description="Basic residues" evidence="1">
    <location>
        <begin position="142"/>
        <end position="163"/>
    </location>
</feature>
<gene>
    <name evidence="3" type="ORF">Ae201684_018867</name>
    <name evidence="4" type="ORF">Ae201684_018869</name>
</gene>
<organism evidence="3 5">
    <name type="scientific">Aphanomyces euteiches</name>
    <dbReference type="NCBI Taxonomy" id="100861"/>
    <lineage>
        <taxon>Eukaryota</taxon>
        <taxon>Sar</taxon>
        <taxon>Stramenopiles</taxon>
        <taxon>Oomycota</taxon>
        <taxon>Saprolegniomycetes</taxon>
        <taxon>Saprolegniales</taxon>
        <taxon>Verrucalvaceae</taxon>
        <taxon>Aphanomyces</taxon>
    </lineage>
</organism>
<feature type="region of interest" description="Disordered" evidence="1">
    <location>
        <begin position="25"/>
        <end position="65"/>
    </location>
</feature>
<feature type="compositionally biased region" description="Polar residues" evidence="1">
    <location>
        <begin position="25"/>
        <end position="53"/>
    </location>
</feature>
<reference evidence="3 5" key="1">
    <citation type="submission" date="2019-07" db="EMBL/GenBank/DDBJ databases">
        <title>Genomics analysis of Aphanomyces spp. identifies a new class of oomycete effector associated with host adaptation.</title>
        <authorList>
            <person name="Gaulin E."/>
        </authorList>
    </citation>
    <scope>NUCLEOTIDE SEQUENCE [LARGE SCALE GENOMIC DNA]</scope>
    <source>
        <strain evidence="3 5">ATCC 201684</strain>
    </source>
</reference>